<protein>
    <submittedName>
        <fullName evidence="2">AAA+ family ATPase</fullName>
    </submittedName>
</protein>
<feature type="chain" id="PRO_5045288121" evidence="1">
    <location>
        <begin position="19"/>
        <end position="119"/>
    </location>
</feature>
<proteinExistence type="predicted"/>
<dbReference type="EMBL" id="JAOWLA010000019">
    <property type="protein sequence ID" value="MCV2866481.1"/>
    <property type="molecule type" value="Genomic_DNA"/>
</dbReference>
<comment type="caution">
    <text evidence="2">The sequence shown here is derived from an EMBL/GenBank/DDBJ whole genome shotgun (WGS) entry which is preliminary data.</text>
</comment>
<evidence type="ECO:0000313" key="3">
    <source>
        <dbReference type="Proteomes" id="UP001652503"/>
    </source>
</evidence>
<evidence type="ECO:0000256" key="1">
    <source>
        <dbReference type="SAM" id="SignalP"/>
    </source>
</evidence>
<evidence type="ECO:0000313" key="2">
    <source>
        <dbReference type="EMBL" id="MCV2866481.1"/>
    </source>
</evidence>
<accession>A0ABT2Z5U0</accession>
<dbReference type="RefSeq" id="WP_263723013.1">
    <property type="nucleotide sequence ID" value="NZ_JAOWLA010000019.1"/>
</dbReference>
<keyword evidence="3" id="KW-1185">Reference proteome</keyword>
<sequence length="119" mass="12884">MKALTTALAIALAFPAVAGTEEEGAEQQGADQGFSLLEEGARIIMRSMLDDIGPKLDEMRDGLEGAMAEIEPHLAELMDMIGDLQNYHAPEKLPNGDIILRRKVPEMPIETGPNGEIEI</sequence>
<keyword evidence="1" id="KW-0732">Signal</keyword>
<name>A0ABT2Z5U0_9RHOB</name>
<organism evidence="2 3">
    <name type="scientific">Albidovulum sediminicola</name>
    <dbReference type="NCBI Taxonomy" id="2984331"/>
    <lineage>
        <taxon>Bacteria</taxon>
        <taxon>Pseudomonadati</taxon>
        <taxon>Pseudomonadota</taxon>
        <taxon>Alphaproteobacteria</taxon>
        <taxon>Rhodobacterales</taxon>
        <taxon>Paracoccaceae</taxon>
        <taxon>Albidovulum</taxon>
    </lineage>
</organism>
<gene>
    <name evidence="2" type="ORF">OE647_17320</name>
</gene>
<reference evidence="2 3" key="1">
    <citation type="submission" date="2022-10" db="EMBL/GenBank/DDBJ databases">
        <title>Defluviimonas sp. nov., isolated from ocean surface water.</title>
        <authorList>
            <person name="He W."/>
            <person name="Wang L."/>
            <person name="Zhang D.-F."/>
        </authorList>
    </citation>
    <scope>NUCLEOTIDE SEQUENCE [LARGE SCALE GENOMIC DNA]</scope>
    <source>
        <strain evidence="2 3">WL0075</strain>
    </source>
</reference>
<feature type="signal peptide" evidence="1">
    <location>
        <begin position="1"/>
        <end position="18"/>
    </location>
</feature>
<dbReference type="Proteomes" id="UP001652503">
    <property type="component" value="Unassembled WGS sequence"/>
</dbReference>